<dbReference type="EMBL" id="JAVIIQ010000012">
    <property type="protein sequence ID" value="MDX8534262.1"/>
    <property type="molecule type" value="Genomic_DNA"/>
</dbReference>
<evidence type="ECO:0008006" key="3">
    <source>
        <dbReference type="Google" id="ProtNLM"/>
    </source>
</evidence>
<sequence>MFRPTLTPLSAVDTYGGHFAAQISCGVLAVIHIGTGNLKPVSMRTQSMAFTAGQILWAGTMLCSVSAAYARPDTRAMTCAQTQALIKSNHAAVLTTGPNTYDRFVRQFGNECDWPEVPVSTAVPTKDGECRVYRCEEPINLPD</sequence>
<protein>
    <recommendedName>
        <fullName evidence="3">KTSC domain-containing protein</fullName>
    </recommendedName>
</protein>
<proteinExistence type="predicted"/>
<keyword evidence="2" id="KW-1185">Reference proteome</keyword>
<dbReference type="Proteomes" id="UP001285154">
    <property type="component" value="Unassembled WGS sequence"/>
</dbReference>
<accession>A0ABU5AAT9</accession>
<comment type="caution">
    <text evidence="1">The sequence shown here is derived from an EMBL/GenBank/DDBJ whole genome shotgun (WGS) entry which is preliminary data.</text>
</comment>
<name>A0ABU5AAT9_9HYPH</name>
<dbReference type="RefSeq" id="WP_320251661.1">
    <property type="nucleotide sequence ID" value="NZ_JAVIIQ010000012.1"/>
</dbReference>
<gene>
    <name evidence="1" type="ORF">RFM42_24950</name>
</gene>
<evidence type="ECO:0000313" key="2">
    <source>
        <dbReference type="Proteomes" id="UP001285154"/>
    </source>
</evidence>
<evidence type="ECO:0000313" key="1">
    <source>
        <dbReference type="EMBL" id="MDX8534262.1"/>
    </source>
</evidence>
<organism evidence="1 2">
    <name type="scientific">Mesorhizobium vachelliae</name>
    <dbReference type="NCBI Taxonomy" id="3072309"/>
    <lineage>
        <taxon>Bacteria</taxon>
        <taxon>Pseudomonadati</taxon>
        <taxon>Pseudomonadota</taxon>
        <taxon>Alphaproteobacteria</taxon>
        <taxon>Hyphomicrobiales</taxon>
        <taxon>Phyllobacteriaceae</taxon>
        <taxon>Mesorhizobium</taxon>
    </lineage>
</organism>
<reference evidence="1 2" key="1">
    <citation type="submission" date="2023-08" db="EMBL/GenBank/DDBJ databases">
        <title>Implementing the SeqCode for naming new Mesorhizobium species isolated from Vachellia karroo root nodules.</title>
        <authorList>
            <person name="Van Lill M."/>
        </authorList>
    </citation>
    <scope>NUCLEOTIDE SEQUENCE [LARGE SCALE GENOMIC DNA]</scope>
    <source>
        <strain evidence="1 2">VK25D</strain>
    </source>
</reference>